<dbReference type="EMBL" id="MTKO01000031">
    <property type="protein sequence ID" value="RWX47601.1"/>
    <property type="molecule type" value="Genomic_DNA"/>
</dbReference>
<name>A0A3S3SQ62_9BACT</name>
<proteinExistence type="predicted"/>
<sequence length="52" mass="5863">MSFPLTPCMWILCSRLRSPVGWDEPTESQPHSCLYLCVGTPCRTPDRNPPAD</sequence>
<dbReference type="Proteomes" id="UP000287853">
    <property type="component" value="Unassembled WGS sequence"/>
</dbReference>
<gene>
    <name evidence="1" type="ORF">H206_06260</name>
</gene>
<reference evidence="1 2" key="1">
    <citation type="submission" date="2017-01" db="EMBL/GenBank/DDBJ databases">
        <title>The cable genome- insights into the physiology and evolution of filamentous bacteria capable of sulfide oxidation via long distance electron transfer.</title>
        <authorList>
            <person name="Schreiber L."/>
            <person name="Bjerg J.T."/>
            <person name="Boggild A."/>
            <person name="Van De Vossenberg J."/>
            <person name="Meysman F."/>
            <person name="Nielsen L.P."/>
            <person name="Schramm A."/>
            <person name="Kjeldsen K.U."/>
        </authorList>
    </citation>
    <scope>NUCLEOTIDE SEQUENCE [LARGE SCALE GENOMIC DNA]</scope>
    <source>
        <strain evidence="1">MCF</strain>
    </source>
</reference>
<dbReference type="AlphaFoldDB" id="A0A3S3SQ62"/>
<accession>A0A3S3SQ62</accession>
<keyword evidence="2" id="KW-1185">Reference proteome</keyword>
<protein>
    <submittedName>
        <fullName evidence="1">Uncharacterized protein</fullName>
    </submittedName>
</protein>
<comment type="caution">
    <text evidence="1">The sequence shown here is derived from an EMBL/GenBank/DDBJ whole genome shotgun (WGS) entry which is preliminary data.</text>
</comment>
<organism evidence="1 2">
    <name type="scientific">Candidatus Electrothrix aarhusensis</name>
    <dbReference type="NCBI Taxonomy" id="1859131"/>
    <lineage>
        <taxon>Bacteria</taxon>
        <taxon>Pseudomonadati</taxon>
        <taxon>Thermodesulfobacteriota</taxon>
        <taxon>Desulfobulbia</taxon>
        <taxon>Desulfobulbales</taxon>
        <taxon>Desulfobulbaceae</taxon>
        <taxon>Candidatus Electrothrix</taxon>
    </lineage>
</organism>
<evidence type="ECO:0000313" key="2">
    <source>
        <dbReference type="Proteomes" id="UP000287853"/>
    </source>
</evidence>
<evidence type="ECO:0000313" key="1">
    <source>
        <dbReference type="EMBL" id="RWX47601.1"/>
    </source>
</evidence>